<keyword evidence="3" id="KW-1185">Reference proteome</keyword>
<feature type="compositionally biased region" description="Basic and acidic residues" evidence="1">
    <location>
        <begin position="113"/>
        <end position="123"/>
    </location>
</feature>
<feature type="region of interest" description="Disordered" evidence="1">
    <location>
        <begin position="103"/>
        <end position="123"/>
    </location>
</feature>
<dbReference type="EMBL" id="JARJCW010000003">
    <property type="protein sequence ID" value="KAJ7226772.1"/>
    <property type="molecule type" value="Genomic_DNA"/>
</dbReference>
<organism evidence="2 3">
    <name type="scientific">Mycena pura</name>
    <dbReference type="NCBI Taxonomy" id="153505"/>
    <lineage>
        <taxon>Eukaryota</taxon>
        <taxon>Fungi</taxon>
        <taxon>Dikarya</taxon>
        <taxon>Basidiomycota</taxon>
        <taxon>Agaricomycotina</taxon>
        <taxon>Agaricomycetes</taxon>
        <taxon>Agaricomycetidae</taxon>
        <taxon>Agaricales</taxon>
        <taxon>Marasmiineae</taxon>
        <taxon>Mycenaceae</taxon>
        <taxon>Mycena</taxon>
    </lineage>
</organism>
<dbReference type="Proteomes" id="UP001219525">
    <property type="component" value="Unassembled WGS sequence"/>
</dbReference>
<comment type="caution">
    <text evidence="2">The sequence shown here is derived from an EMBL/GenBank/DDBJ whole genome shotgun (WGS) entry which is preliminary data.</text>
</comment>
<evidence type="ECO:0000313" key="3">
    <source>
        <dbReference type="Proteomes" id="UP001219525"/>
    </source>
</evidence>
<sequence length="228" mass="26243">MEAKLREGQCRDALASLRMRLHAKRHLLSFRNAHVAGQKKATRAQGLIERIGARVDAAAAKYRRAREALIALRGRERCAAFPELKAADIQLDEEREADARARKKLGNIGGKSSRREREGPALSSRERHLSWIWTEGGGPAQNEQDLHESVRVEWSKAKARKDRWVEEVQLLREEMKRVLRFLRWRTLWWETRRGARRDSTERGIQAGLDAYAARQAAETADMRSPCEK</sequence>
<dbReference type="AlphaFoldDB" id="A0AAD7E481"/>
<evidence type="ECO:0000313" key="2">
    <source>
        <dbReference type="EMBL" id="KAJ7226772.1"/>
    </source>
</evidence>
<evidence type="ECO:0000256" key="1">
    <source>
        <dbReference type="SAM" id="MobiDB-lite"/>
    </source>
</evidence>
<accession>A0AAD7E481</accession>
<proteinExistence type="predicted"/>
<protein>
    <submittedName>
        <fullName evidence="2">Uncharacterized protein</fullName>
    </submittedName>
</protein>
<reference evidence="2" key="1">
    <citation type="submission" date="2023-03" db="EMBL/GenBank/DDBJ databases">
        <title>Massive genome expansion in bonnet fungi (Mycena s.s.) driven by repeated elements and novel gene families across ecological guilds.</title>
        <authorList>
            <consortium name="Lawrence Berkeley National Laboratory"/>
            <person name="Harder C.B."/>
            <person name="Miyauchi S."/>
            <person name="Viragh M."/>
            <person name="Kuo A."/>
            <person name="Thoen E."/>
            <person name="Andreopoulos B."/>
            <person name="Lu D."/>
            <person name="Skrede I."/>
            <person name="Drula E."/>
            <person name="Henrissat B."/>
            <person name="Morin E."/>
            <person name="Kohler A."/>
            <person name="Barry K."/>
            <person name="LaButti K."/>
            <person name="Morin E."/>
            <person name="Salamov A."/>
            <person name="Lipzen A."/>
            <person name="Mereny Z."/>
            <person name="Hegedus B."/>
            <person name="Baldrian P."/>
            <person name="Stursova M."/>
            <person name="Weitz H."/>
            <person name="Taylor A."/>
            <person name="Grigoriev I.V."/>
            <person name="Nagy L.G."/>
            <person name="Martin F."/>
            <person name="Kauserud H."/>
        </authorList>
    </citation>
    <scope>NUCLEOTIDE SEQUENCE</scope>
    <source>
        <strain evidence="2">9144</strain>
    </source>
</reference>
<gene>
    <name evidence="2" type="ORF">GGX14DRAFT_627021</name>
</gene>
<name>A0AAD7E481_9AGAR</name>